<proteinExistence type="predicted"/>
<organism evidence="1 2">
    <name type="scientific">Mycena rosella</name>
    <name type="common">Pink bonnet</name>
    <name type="synonym">Agaricus rosellus</name>
    <dbReference type="NCBI Taxonomy" id="1033263"/>
    <lineage>
        <taxon>Eukaryota</taxon>
        <taxon>Fungi</taxon>
        <taxon>Dikarya</taxon>
        <taxon>Basidiomycota</taxon>
        <taxon>Agaricomycotina</taxon>
        <taxon>Agaricomycetes</taxon>
        <taxon>Agaricomycetidae</taxon>
        <taxon>Agaricales</taxon>
        <taxon>Marasmiineae</taxon>
        <taxon>Mycenaceae</taxon>
        <taxon>Mycena</taxon>
    </lineage>
</organism>
<name>A0AAD7FCE0_MYCRO</name>
<sequence length="89" mass="10115">GSGPLSTSKNPRVFGWLWPTLFPYGVGWLTTTIYSFPQVDTLPHVQHLLSIADPRFQVHKSFIFIMSNILQRRQSSFKARLAQIDPGSQ</sequence>
<protein>
    <submittedName>
        <fullName evidence="1">Uncharacterized protein</fullName>
    </submittedName>
</protein>
<keyword evidence="2" id="KW-1185">Reference proteome</keyword>
<comment type="caution">
    <text evidence="1">The sequence shown here is derived from an EMBL/GenBank/DDBJ whole genome shotgun (WGS) entry which is preliminary data.</text>
</comment>
<gene>
    <name evidence="1" type="ORF">B0H17DRAFT_966846</name>
</gene>
<reference evidence="1" key="1">
    <citation type="submission" date="2023-03" db="EMBL/GenBank/DDBJ databases">
        <title>Massive genome expansion in bonnet fungi (Mycena s.s.) driven by repeated elements and novel gene families across ecological guilds.</title>
        <authorList>
            <consortium name="Lawrence Berkeley National Laboratory"/>
            <person name="Harder C.B."/>
            <person name="Miyauchi S."/>
            <person name="Viragh M."/>
            <person name="Kuo A."/>
            <person name="Thoen E."/>
            <person name="Andreopoulos B."/>
            <person name="Lu D."/>
            <person name="Skrede I."/>
            <person name="Drula E."/>
            <person name="Henrissat B."/>
            <person name="Morin E."/>
            <person name="Kohler A."/>
            <person name="Barry K."/>
            <person name="LaButti K."/>
            <person name="Morin E."/>
            <person name="Salamov A."/>
            <person name="Lipzen A."/>
            <person name="Mereny Z."/>
            <person name="Hegedus B."/>
            <person name="Baldrian P."/>
            <person name="Stursova M."/>
            <person name="Weitz H."/>
            <person name="Taylor A."/>
            <person name="Grigoriev I.V."/>
            <person name="Nagy L.G."/>
            <person name="Martin F."/>
            <person name="Kauserud H."/>
        </authorList>
    </citation>
    <scope>NUCLEOTIDE SEQUENCE</scope>
    <source>
        <strain evidence="1">CBHHK067</strain>
    </source>
</reference>
<dbReference type="AlphaFoldDB" id="A0AAD7FCE0"/>
<evidence type="ECO:0000313" key="1">
    <source>
        <dbReference type="EMBL" id="KAJ7611961.1"/>
    </source>
</evidence>
<feature type="non-terminal residue" evidence="1">
    <location>
        <position position="1"/>
    </location>
</feature>
<dbReference type="EMBL" id="JARKIE010000955">
    <property type="protein sequence ID" value="KAJ7611961.1"/>
    <property type="molecule type" value="Genomic_DNA"/>
</dbReference>
<evidence type="ECO:0000313" key="2">
    <source>
        <dbReference type="Proteomes" id="UP001221757"/>
    </source>
</evidence>
<accession>A0AAD7FCE0</accession>
<dbReference type="Proteomes" id="UP001221757">
    <property type="component" value="Unassembled WGS sequence"/>
</dbReference>